<name>A0ABY3ADG2_9FLAO</name>
<dbReference type="EMBL" id="VHIF01000001">
    <property type="protein sequence ID" value="TQO38812.1"/>
    <property type="molecule type" value="Genomic_DNA"/>
</dbReference>
<protein>
    <submittedName>
        <fullName evidence="1">Alpha/beta superfamily hydrolase</fullName>
    </submittedName>
</protein>
<evidence type="ECO:0000313" key="1">
    <source>
        <dbReference type="EMBL" id="TQO38812.1"/>
    </source>
</evidence>
<dbReference type="SUPFAM" id="SSF53474">
    <property type="entry name" value="alpha/beta-Hydrolases"/>
    <property type="match status" value="1"/>
</dbReference>
<evidence type="ECO:0000313" key="2">
    <source>
        <dbReference type="Proteomes" id="UP000315363"/>
    </source>
</evidence>
<dbReference type="InterPro" id="IPR050583">
    <property type="entry name" value="Mycobacterial_A85_antigen"/>
</dbReference>
<keyword evidence="2" id="KW-1185">Reference proteome</keyword>
<dbReference type="Gene3D" id="3.40.50.1820">
    <property type="entry name" value="alpha/beta hydrolase"/>
    <property type="match status" value="1"/>
</dbReference>
<reference evidence="1 2" key="1">
    <citation type="submission" date="2019-06" db="EMBL/GenBank/DDBJ databases">
        <title>A large-scale integrated study on North Sea by COGITO (Coastal Microbe Genomic &amp; Taxonomic Observatory).</title>
        <authorList>
            <person name="Teeling H."/>
        </authorList>
    </citation>
    <scope>NUCLEOTIDE SEQUENCE [LARGE SCALE GENOMIC DNA]</scope>
    <source>
        <strain evidence="1 2">MAR_2009_79</strain>
    </source>
</reference>
<dbReference type="PANTHER" id="PTHR48098:SF6">
    <property type="entry name" value="FERRI-BACILLIBACTIN ESTERASE BESA"/>
    <property type="match status" value="1"/>
</dbReference>
<accession>A0ABY3ADG2</accession>
<dbReference type="Pfam" id="PF00756">
    <property type="entry name" value="Esterase"/>
    <property type="match status" value="1"/>
</dbReference>
<sequence length="307" mass="35224">MVQILGGPTDWVYFDGTVVLKQIIFVRICWDKIMEKRMLEQNINDERGQGENPISYRPEIRIIAEDYEIPQLNRKRRISVLLPKSYGSSEKSYPVLYLHDGQNLFDGGGPFGNWAIDEKLSDLASKGMGDVIVVAIDHAEEERVLEFSPFKETKWGKGDGKKYLKFLVETLKPHIDKNFRTLKEREHTGVGGSSMGGLISIYAGLRYPSVFGKLMIFSPSLWITPKIYFDAIAFHKPYPTDIYLYAGGAESVNMVGNVKRLKQVLEDKNKEGAMVNIELHIDPQGKHEEWFWSQEFPAAMEFLYYRN</sequence>
<proteinExistence type="predicted"/>
<dbReference type="InterPro" id="IPR000801">
    <property type="entry name" value="Esterase-like"/>
</dbReference>
<dbReference type="PANTHER" id="PTHR48098">
    <property type="entry name" value="ENTEROCHELIN ESTERASE-RELATED"/>
    <property type="match status" value="1"/>
</dbReference>
<gene>
    <name evidence="1" type="ORF">GQ41_3476</name>
</gene>
<dbReference type="GO" id="GO:0016787">
    <property type="term" value="F:hydrolase activity"/>
    <property type="evidence" value="ECO:0007669"/>
    <property type="project" value="UniProtKB-KW"/>
</dbReference>
<comment type="caution">
    <text evidence="1">The sequence shown here is derived from an EMBL/GenBank/DDBJ whole genome shotgun (WGS) entry which is preliminary data.</text>
</comment>
<keyword evidence="1" id="KW-0378">Hydrolase</keyword>
<dbReference type="InterPro" id="IPR029058">
    <property type="entry name" value="AB_hydrolase_fold"/>
</dbReference>
<dbReference type="Proteomes" id="UP000315363">
    <property type="component" value="Unassembled WGS sequence"/>
</dbReference>
<organism evidence="1 2">
    <name type="scientific">Arenibacter algicola</name>
    <dbReference type="NCBI Taxonomy" id="616991"/>
    <lineage>
        <taxon>Bacteria</taxon>
        <taxon>Pseudomonadati</taxon>
        <taxon>Bacteroidota</taxon>
        <taxon>Flavobacteriia</taxon>
        <taxon>Flavobacteriales</taxon>
        <taxon>Flavobacteriaceae</taxon>
        <taxon>Arenibacter</taxon>
    </lineage>
</organism>